<sequence>MEFRYLKYFVAVAETRHFTRAAEQLGIAQPPLSQQIKKLEHELGVDLFKRLSRGVELTHAGQVFYTDAVNILADVERAKAKARQIARGENTQVKIGFATSTSTCIKVLERIGRIQENGVHLQTAELSMPELATQLKSKQLDLAIMRLPCYASEPFEHKVLFNDPFVAVIPAGHELAKYPCIQMKQLRGHKILLFPRETGPALFDGMSTLFADAGVRLEPQFAAPQLRTTIAMAQAGLGIALVPRSLAEHLDDSATVAEIDDIPLTSRVVVAWEASNLNKQALKVAMHIGHVEALL</sequence>
<comment type="similarity">
    <text evidence="1">Belongs to the LysR transcriptional regulatory family.</text>
</comment>
<dbReference type="InterPro" id="IPR000847">
    <property type="entry name" value="LysR_HTH_N"/>
</dbReference>
<evidence type="ECO:0000256" key="1">
    <source>
        <dbReference type="ARBA" id="ARBA00009437"/>
    </source>
</evidence>
<dbReference type="SUPFAM" id="SSF53850">
    <property type="entry name" value="Periplasmic binding protein-like II"/>
    <property type="match status" value="1"/>
</dbReference>
<dbReference type="Gene3D" id="1.10.10.10">
    <property type="entry name" value="Winged helix-like DNA-binding domain superfamily/Winged helix DNA-binding domain"/>
    <property type="match status" value="1"/>
</dbReference>
<keyword evidence="2" id="KW-0805">Transcription regulation</keyword>
<dbReference type="RefSeq" id="WP_086047476.1">
    <property type="nucleotide sequence ID" value="NZ_CP017890.1"/>
</dbReference>
<dbReference type="Gene3D" id="3.40.190.10">
    <property type="entry name" value="Periplasmic binding protein-like II"/>
    <property type="match status" value="2"/>
</dbReference>
<dbReference type="FunFam" id="1.10.10.10:FF:000001">
    <property type="entry name" value="LysR family transcriptional regulator"/>
    <property type="match status" value="1"/>
</dbReference>
<dbReference type="PRINTS" id="PR00039">
    <property type="entry name" value="HTHLYSR"/>
</dbReference>
<dbReference type="GO" id="GO:0003677">
    <property type="term" value="F:DNA binding"/>
    <property type="evidence" value="ECO:0007669"/>
    <property type="project" value="UniProtKB-KW"/>
</dbReference>
<protein>
    <submittedName>
        <fullName evidence="6">LysR family transcriptional regulator</fullName>
    </submittedName>
</protein>
<dbReference type="Pfam" id="PF03466">
    <property type="entry name" value="LysR_substrate"/>
    <property type="match status" value="1"/>
</dbReference>
<dbReference type="EMBL" id="CP017903">
    <property type="protein sequence ID" value="ARP21073.1"/>
    <property type="molecule type" value="Genomic_DNA"/>
</dbReference>
<dbReference type="Pfam" id="PF00126">
    <property type="entry name" value="HTH_1"/>
    <property type="match status" value="1"/>
</dbReference>
<name>A0A1W6TZ18_VIBAL</name>
<accession>A0A1W6TZ18</accession>
<dbReference type="PROSITE" id="PS50931">
    <property type="entry name" value="HTH_LYSR"/>
    <property type="match status" value="1"/>
</dbReference>
<dbReference type="InterPro" id="IPR005119">
    <property type="entry name" value="LysR_subst-bd"/>
</dbReference>
<evidence type="ECO:0000256" key="4">
    <source>
        <dbReference type="ARBA" id="ARBA00023163"/>
    </source>
</evidence>
<dbReference type="PANTHER" id="PTHR30346">
    <property type="entry name" value="TRANSCRIPTIONAL DUAL REGULATOR HCAR-RELATED"/>
    <property type="match status" value="1"/>
</dbReference>
<keyword evidence="4" id="KW-0804">Transcription</keyword>
<dbReference type="PANTHER" id="PTHR30346:SF30">
    <property type="entry name" value="SMALL NEUTRAL PROTEASE REGULATORY PROTEIN"/>
    <property type="match status" value="1"/>
</dbReference>
<dbReference type="SUPFAM" id="SSF46785">
    <property type="entry name" value="Winged helix' DNA-binding domain"/>
    <property type="match status" value="1"/>
</dbReference>
<evidence type="ECO:0000313" key="6">
    <source>
        <dbReference type="EMBL" id="ARP21073.1"/>
    </source>
</evidence>
<dbReference type="GO" id="GO:0003700">
    <property type="term" value="F:DNA-binding transcription factor activity"/>
    <property type="evidence" value="ECO:0007669"/>
    <property type="project" value="InterPro"/>
</dbReference>
<evidence type="ECO:0000259" key="5">
    <source>
        <dbReference type="PROSITE" id="PS50931"/>
    </source>
</evidence>
<dbReference type="InterPro" id="IPR036390">
    <property type="entry name" value="WH_DNA-bd_sf"/>
</dbReference>
<keyword evidence="3" id="KW-0238">DNA-binding</keyword>
<dbReference type="AlphaFoldDB" id="A0A1W6TZ18"/>
<dbReference type="InterPro" id="IPR036388">
    <property type="entry name" value="WH-like_DNA-bd_sf"/>
</dbReference>
<proteinExistence type="inferred from homology"/>
<organism evidence="6">
    <name type="scientific">Vibrio alginolyticus</name>
    <dbReference type="NCBI Taxonomy" id="663"/>
    <lineage>
        <taxon>Bacteria</taxon>
        <taxon>Pseudomonadati</taxon>
        <taxon>Pseudomonadota</taxon>
        <taxon>Gammaproteobacteria</taxon>
        <taxon>Vibrionales</taxon>
        <taxon>Vibrionaceae</taxon>
        <taxon>Vibrio</taxon>
    </lineage>
</organism>
<dbReference type="GO" id="GO:0032993">
    <property type="term" value="C:protein-DNA complex"/>
    <property type="evidence" value="ECO:0007669"/>
    <property type="project" value="TreeGrafter"/>
</dbReference>
<evidence type="ECO:0000256" key="3">
    <source>
        <dbReference type="ARBA" id="ARBA00023125"/>
    </source>
</evidence>
<gene>
    <name evidence="6" type="ORF">K05K4_43540</name>
</gene>
<reference evidence="6" key="1">
    <citation type="submission" date="2016-10" db="EMBL/GenBank/DDBJ databases">
        <title>The High Quality Genome of Vibrio alginolyticus K01M1.</title>
        <authorList>
            <person name="Wendling C."/>
            <person name="Chibani C.M."/>
            <person name="Hertel R."/>
            <person name="Sproer C."/>
            <person name="Bunk B."/>
            <person name="Overmann J."/>
            <person name="Roth O."/>
            <person name="Liesegang H."/>
        </authorList>
    </citation>
    <scope>NUCLEOTIDE SEQUENCE</scope>
    <source>
        <strain evidence="6">K05K4</strain>
    </source>
</reference>
<evidence type="ECO:0000256" key="2">
    <source>
        <dbReference type="ARBA" id="ARBA00023015"/>
    </source>
</evidence>
<feature type="domain" description="HTH lysR-type" evidence="5">
    <location>
        <begin position="1"/>
        <end position="58"/>
    </location>
</feature>